<dbReference type="EC" id="2.1.1.13" evidence="5"/>
<dbReference type="PANTHER" id="PTHR45833:SF1">
    <property type="entry name" value="METHIONINE SYNTHASE"/>
    <property type="match status" value="1"/>
</dbReference>
<dbReference type="Pfam" id="PF02574">
    <property type="entry name" value="S-methyl_trans"/>
    <property type="match status" value="1"/>
</dbReference>
<evidence type="ECO:0000259" key="17">
    <source>
        <dbReference type="PROSITE" id="PS50972"/>
    </source>
</evidence>
<dbReference type="UniPathway" id="UPA00051">
    <property type="reaction ID" value="UER00081"/>
</dbReference>
<evidence type="ECO:0000256" key="10">
    <source>
        <dbReference type="ARBA" id="ARBA00022691"/>
    </source>
</evidence>
<evidence type="ECO:0000256" key="6">
    <source>
        <dbReference type="ARBA" id="ARBA00022603"/>
    </source>
</evidence>
<keyword evidence="6" id="KW-0489">Methyltransferase</keyword>
<comment type="pathway">
    <text evidence="3">Amino-acid biosynthesis; L-methionine biosynthesis via de novo pathway; L-methionine from L-homocysteine (MetH route): step 1/1.</text>
</comment>
<sequence length="391" mass="42180">MSNLLQSTLQERVLLLDGATGTMQQRLNLVESDFRGKEFKDHPIDLQGNGDVLTLTQPTIVREIHNAYLQAGADIIETNTFTANRISQGDYGLEEKTREINVQAATIARHAADEYTTSTKPRFVAGVLGPTTRAASISPDVENPASRSVRFPELVENYAESVSGLLEGGVDLLMIETIFDTLNAKAAIFAIRQAFSSGYRCVPIIISGTITDASGRTLSGQTCEAFWYSVAHAEPLVVGLNCALGAEALRPHVETMASTAWTYTSVHPNAGLPNEFGEYDESPDQMARTIKDFVDRRLVNLVGGCCGTTPEHIEAFADCLAGADPRTPRARPSGLRLSGLEAVNITDDSLFVNVGERTNVTGSARFRKLIKSSAFGDALEVAIQQVTNGAQ</sequence>
<comment type="cofactor">
    <cofactor evidence="1">
        <name>Zn(2+)</name>
        <dbReference type="ChEBI" id="CHEBI:29105"/>
    </cofactor>
</comment>
<dbReference type="EMBL" id="UINC01001067">
    <property type="protein sequence ID" value="SUZ69636.1"/>
    <property type="molecule type" value="Genomic_DNA"/>
</dbReference>
<dbReference type="InterPro" id="IPR011005">
    <property type="entry name" value="Dihydropteroate_synth-like_sf"/>
</dbReference>
<evidence type="ECO:0000256" key="5">
    <source>
        <dbReference type="ARBA" id="ARBA00012032"/>
    </source>
</evidence>
<keyword evidence="14" id="KW-0170">Cobalt</keyword>
<evidence type="ECO:0000256" key="13">
    <source>
        <dbReference type="ARBA" id="ARBA00023167"/>
    </source>
</evidence>
<dbReference type="Gene3D" id="3.20.20.20">
    <property type="entry name" value="Dihydropteroate synthase-like"/>
    <property type="match status" value="1"/>
</dbReference>
<dbReference type="GO" id="GO:0005829">
    <property type="term" value="C:cytosol"/>
    <property type="evidence" value="ECO:0007669"/>
    <property type="project" value="TreeGrafter"/>
</dbReference>
<keyword evidence="8" id="KW-0846">Cobalamin</keyword>
<protein>
    <recommendedName>
        <fullName evidence="5">methionine synthase</fullName>
        <ecNumber evidence="5">2.1.1.13</ecNumber>
    </recommendedName>
    <alternativeName>
        <fullName evidence="15">5-methyltetrahydrofolate--homocysteine methyltransferase</fullName>
    </alternativeName>
</protein>
<evidence type="ECO:0000256" key="2">
    <source>
        <dbReference type="ARBA" id="ARBA00001956"/>
    </source>
</evidence>
<comment type="similarity">
    <text evidence="4">Belongs to the vitamin-B12 dependent methionine synthase family.</text>
</comment>
<dbReference type="PROSITE" id="PS50972">
    <property type="entry name" value="PTERIN_BINDING"/>
    <property type="match status" value="1"/>
</dbReference>
<evidence type="ECO:0000256" key="7">
    <source>
        <dbReference type="ARBA" id="ARBA00022605"/>
    </source>
</evidence>
<comment type="cofactor">
    <cofactor evidence="2">
        <name>methylcob(III)alamin</name>
        <dbReference type="ChEBI" id="CHEBI:28115"/>
    </cofactor>
</comment>
<dbReference type="PROSITE" id="PS50970">
    <property type="entry name" value="HCY"/>
    <property type="match status" value="1"/>
</dbReference>
<keyword evidence="7" id="KW-0028">Amino-acid biosynthesis</keyword>
<dbReference type="GO" id="GO:0046653">
    <property type="term" value="P:tetrahydrofolate metabolic process"/>
    <property type="evidence" value="ECO:0007669"/>
    <property type="project" value="TreeGrafter"/>
</dbReference>
<keyword evidence="10" id="KW-0949">S-adenosyl-L-methionine</keyword>
<keyword evidence="9" id="KW-0808">Transferase</keyword>
<accession>A0A381PRF4</accession>
<dbReference type="InterPro" id="IPR000489">
    <property type="entry name" value="Pterin-binding_dom"/>
</dbReference>
<evidence type="ECO:0000256" key="4">
    <source>
        <dbReference type="ARBA" id="ARBA00010398"/>
    </source>
</evidence>
<evidence type="ECO:0000256" key="1">
    <source>
        <dbReference type="ARBA" id="ARBA00001947"/>
    </source>
</evidence>
<dbReference type="Gene3D" id="3.20.20.330">
    <property type="entry name" value="Homocysteine-binding-like domain"/>
    <property type="match status" value="1"/>
</dbReference>
<dbReference type="GO" id="GO:0050667">
    <property type="term" value="P:homocysteine metabolic process"/>
    <property type="evidence" value="ECO:0007669"/>
    <property type="project" value="TreeGrafter"/>
</dbReference>
<proteinExistence type="inferred from homology"/>
<dbReference type="AlphaFoldDB" id="A0A381PRF4"/>
<evidence type="ECO:0000256" key="14">
    <source>
        <dbReference type="ARBA" id="ARBA00023285"/>
    </source>
</evidence>
<evidence type="ECO:0000256" key="12">
    <source>
        <dbReference type="ARBA" id="ARBA00022833"/>
    </source>
</evidence>
<evidence type="ECO:0000256" key="11">
    <source>
        <dbReference type="ARBA" id="ARBA00022723"/>
    </source>
</evidence>
<dbReference type="PANTHER" id="PTHR45833">
    <property type="entry name" value="METHIONINE SYNTHASE"/>
    <property type="match status" value="1"/>
</dbReference>
<dbReference type="InterPro" id="IPR050554">
    <property type="entry name" value="Met_Synthase/Corrinoid"/>
</dbReference>
<name>A0A381PRF4_9ZZZZ</name>
<dbReference type="InterPro" id="IPR003726">
    <property type="entry name" value="HCY_dom"/>
</dbReference>
<dbReference type="GO" id="GO:0046872">
    <property type="term" value="F:metal ion binding"/>
    <property type="evidence" value="ECO:0007669"/>
    <property type="project" value="UniProtKB-KW"/>
</dbReference>
<dbReference type="GO" id="GO:0031419">
    <property type="term" value="F:cobalamin binding"/>
    <property type="evidence" value="ECO:0007669"/>
    <property type="project" value="UniProtKB-KW"/>
</dbReference>
<feature type="domain" description="Pterin-binding" evidence="17">
    <location>
        <begin position="351"/>
        <end position="391"/>
    </location>
</feature>
<gene>
    <name evidence="18" type="ORF">METZ01_LOCUS22490</name>
</gene>
<evidence type="ECO:0000313" key="18">
    <source>
        <dbReference type="EMBL" id="SUZ69636.1"/>
    </source>
</evidence>
<evidence type="ECO:0000256" key="3">
    <source>
        <dbReference type="ARBA" id="ARBA00005178"/>
    </source>
</evidence>
<organism evidence="18">
    <name type="scientific">marine metagenome</name>
    <dbReference type="NCBI Taxonomy" id="408172"/>
    <lineage>
        <taxon>unclassified sequences</taxon>
        <taxon>metagenomes</taxon>
        <taxon>ecological metagenomes</taxon>
    </lineage>
</organism>
<feature type="domain" description="Hcy-binding" evidence="16">
    <location>
        <begin position="2"/>
        <end position="320"/>
    </location>
</feature>
<dbReference type="SUPFAM" id="SSF82282">
    <property type="entry name" value="Homocysteine S-methyltransferase"/>
    <property type="match status" value="1"/>
</dbReference>
<dbReference type="InterPro" id="IPR036589">
    <property type="entry name" value="HCY_dom_sf"/>
</dbReference>
<dbReference type="FunFam" id="3.20.20.330:FF:000001">
    <property type="entry name" value="Methionine synthase"/>
    <property type="match status" value="1"/>
</dbReference>
<keyword evidence="11" id="KW-0479">Metal-binding</keyword>
<evidence type="ECO:0000256" key="15">
    <source>
        <dbReference type="ARBA" id="ARBA00031040"/>
    </source>
</evidence>
<keyword evidence="12" id="KW-0862">Zinc</keyword>
<dbReference type="GO" id="GO:0032259">
    <property type="term" value="P:methylation"/>
    <property type="evidence" value="ECO:0007669"/>
    <property type="project" value="UniProtKB-KW"/>
</dbReference>
<evidence type="ECO:0000259" key="16">
    <source>
        <dbReference type="PROSITE" id="PS50970"/>
    </source>
</evidence>
<keyword evidence="13" id="KW-0486">Methionine biosynthesis</keyword>
<evidence type="ECO:0000256" key="9">
    <source>
        <dbReference type="ARBA" id="ARBA00022679"/>
    </source>
</evidence>
<feature type="non-terminal residue" evidence="18">
    <location>
        <position position="391"/>
    </location>
</feature>
<dbReference type="GO" id="GO:0008705">
    <property type="term" value="F:methionine synthase activity"/>
    <property type="evidence" value="ECO:0007669"/>
    <property type="project" value="UniProtKB-EC"/>
</dbReference>
<evidence type="ECO:0000256" key="8">
    <source>
        <dbReference type="ARBA" id="ARBA00022628"/>
    </source>
</evidence>
<reference evidence="18" key="1">
    <citation type="submission" date="2018-05" db="EMBL/GenBank/DDBJ databases">
        <authorList>
            <person name="Lanie J.A."/>
            <person name="Ng W.-L."/>
            <person name="Kazmierczak K.M."/>
            <person name="Andrzejewski T.M."/>
            <person name="Davidsen T.M."/>
            <person name="Wayne K.J."/>
            <person name="Tettelin H."/>
            <person name="Glass J.I."/>
            <person name="Rusch D."/>
            <person name="Podicherti R."/>
            <person name="Tsui H.-C.T."/>
            <person name="Winkler M.E."/>
        </authorList>
    </citation>
    <scope>NUCLEOTIDE SEQUENCE</scope>
</reference>